<organism evidence="3 4">
    <name type="scientific">Dietzia maris</name>
    <dbReference type="NCBI Taxonomy" id="37915"/>
    <lineage>
        <taxon>Bacteria</taxon>
        <taxon>Bacillati</taxon>
        <taxon>Actinomycetota</taxon>
        <taxon>Actinomycetes</taxon>
        <taxon>Mycobacteriales</taxon>
        <taxon>Dietziaceae</taxon>
        <taxon>Dietzia</taxon>
    </lineage>
</organism>
<dbReference type="PANTHER" id="PTHR33055:SF16">
    <property type="entry name" value="TRANSPOSASE FOR INSERTION SEQUENCE ELEMENT IS1547"/>
    <property type="match status" value="1"/>
</dbReference>
<evidence type="ECO:0000256" key="1">
    <source>
        <dbReference type="SAM" id="MobiDB-lite"/>
    </source>
</evidence>
<reference evidence="3 4" key="1">
    <citation type="submission" date="2023-07" db="EMBL/GenBank/DDBJ databases">
        <title>Strategy for survival of the halotoleranting strain Dietzia MX2 from the Yakshinskoe mineral salts deposit.</title>
        <authorList>
            <person name="Kharitonova M.A."/>
            <person name="Kupriyanova-Ashina F.G."/>
            <person name="Shakirov T.R."/>
            <person name="Vafina M.S."/>
            <person name="Ilinskaya O.N."/>
        </authorList>
    </citation>
    <scope>NUCLEOTIDE SEQUENCE [LARGE SCALE GENOMIC DNA]</scope>
    <source>
        <strain evidence="3 4">MX2</strain>
    </source>
</reference>
<comment type="caution">
    <text evidence="3">The sequence shown here is derived from an EMBL/GenBank/DDBJ whole genome shotgun (WGS) entry which is preliminary data.</text>
</comment>
<sequence length="103" mass="11559">AHLCGVAPIPASSGRRDRHRLNRGGDRAANHALHTIALSRMRWDERTRSYVDRRTAQGLSKKDIMRCLKRHIAREIYHALINDLQARDPATKAPTTADLAKAA</sequence>
<evidence type="ECO:0000313" key="3">
    <source>
        <dbReference type="EMBL" id="MDN4506824.1"/>
    </source>
</evidence>
<proteinExistence type="predicted"/>
<dbReference type="RefSeq" id="WP_301162725.1">
    <property type="nucleotide sequence ID" value="NZ_JAUHTB010000014.1"/>
</dbReference>
<dbReference type="EMBL" id="JAUHTB010000014">
    <property type="protein sequence ID" value="MDN4506824.1"/>
    <property type="molecule type" value="Genomic_DNA"/>
</dbReference>
<feature type="domain" description="Transposase IS116/IS110/IS902 C-terminal" evidence="2">
    <location>
        <begin position="1"/>
        <end position="51"/>
    </location>
</feature>
<evidence type="ECO:0000313" key="4">
    <source>
        <dbReference type="Proteomes" id="UP001172702"/>
    </source>
</evidence>
<keyword evidence="4" id="KW-1185">Reference proteome</keyword>
<dbReference type="Proteomes" id="UP001172702">
    <property type="component" value="Unassembled WGS sequence"/>
</dbReference>
<accession>A0ABT8H2Y4</accession>
<dbReference type="InterPro" id="IPR003346">
    <property type="entry name" value="Transposase_20"/>
</dbReference>
<dbReference type="Pfam" id="PF02371">
    <property type="entry name" value="Transposase_20"/>
    <property type="match status" value="1"/>
</dbReference>
<evidence type="ECO:0000259" key="2">
    <source>
        <dbReference type="Pfam" id="PF02371"/>
    </source>
</evidence>
<feature type="non-terminal residue" evidence="3">
    <location>
        <position position="1"/>
    </location>
</feature>
<dbReference type="InterPro" id="IPR047650">
    <property type="entry name" value="Transpos_IS110"/>
</dbReference>
<name>A0ABT8H2Y4_9ACTN</name>
<gene>
    <name evidence="3" type="ORF">QYF62_12235</name>
</gene>
<dbReference type="PANTHER" id="PTHR33055">
    <property type="entry name" value="TRANSPOSASE FOR INSERTION SEQUENCE ELEMENT IS1111A"/>
    <property type="match status" value="1"/>
</dbReference>
<protein>
    <submittedName>
        <fullName evidence="3">Transposase</fullName>
    </submittedName>
</protein>
<feature type="region of interest" description="Disordered" evidence="1">
    <location>
        <begin position="1"/>
        <end position="27"/>
    </location>
</feature>